<name>A0A4S3KQB5_9GAMM</name>
<dbReference type="AlphaFoldDB" id="A0A4S3KQB5"/>
<dbReference type="STRING" id="993689.GCA_002077135_02300"/>
<proteinExistence type="predicted"/>
<feature type="transmembrane region" description="Helical" evidence="1">
    <location>
        <begin position="6"/>
        <end position="24"/>
    </location>
</feature>
<protein>
    <submittedName>
        <fullName evidence="2">Uncharacterized protein</fullName>
    </submittedName>
</protein>
<keyword evidence="1" id="KW-1133">Transmembrane helix</keyword>
<accession>A0A4S3KQB5</accession>
<gene>
    <name evidence="2" type="ORF">B1806_04620</name>
</gene>
<dbReference type="RefSeq" id="WP_081127855.1">
    <property type="nucleotide sequence ID" value="NZ_LDOS01000002.1"/>
</dbReference>
<evidence type="ECO:0000313" key="2">
    <source>
        <dbReference type="EMBL" id="THD11179.1"/>
    </source>
</evidence>
<evidence type="ECO:0000256" key="1">
    <source>
        <dbReference type="SAM" id="Phobius"/>
    </source>
</evidence>
<sequence length="111" mass="12235">MIRILLVESLLFLLLGAIAFRLLFAFIRRMAIAWAISVLLIVVITIFLSASVDPQLLHEWGASPRSVFPAIVLRAVRAAAWLLGSLLAWLAVRKRKALGMEPPPNLPPGDL</sequence>
<comment type="caution">
    <text evidence="2">The sequence shown here is derived from an EMBL/GenBank/DDBJ whole genome shotgun (WGS) entry which is preliminary data.</text>
</comment>
<feature type="transmembrane region" description="Helical" evidence="1">
    <location>
        <begin position="71"/>
        <end position="92"/>
    </location>
</feature>
<organism evidence="2 3">
    <name type="scientific">Metallibacterium scheffleri</name>
    <dbReference type="NCBI Taxonomy" id="993689"/>
    <lineage>
        <taxon>Bacteria</taxon>
        <taxon>Pseudomonadati</taxon>
        <taxon>Pseudomonadota</taxon>
        <taxon>Gammaproteobacteria</taxon>
        <taxon>Lysobacterales</taxon>
        <taxon>Rhodanobacteraceae</taxon>
        <taxon>Metallibacterium</taxon>
    </lineage>
</organism>
<keyword evidence="1" id="KW-0472">Membrane</keyword>
<dbReference type="Proteomes" id="UP000307749">
    <property type="component" value="Unassembled WGS sequence"/>
</dbReference>
<dbReference type="EMBL" id="MWQO01000015">
    <property type="protein sequence ID" value="THD11179.1"/>
    <property type="molecule type" value="Genomic_DNA"/>
</dbReference>
<reference evidence="2 3" key="1">
    <citation type="submission" date="2017-02" db="EMBL/GenBank/DDBJ databases">
        <title>Whole genome sequencing of Metallibacterium scheffleri DSM 24874 (T).</title>
        <authorList>
            <person name="Kumar S."/>
            <person name="Patil P."/>
            <person name="Patil P.B."/>
        </authorList>
    </citation>
    <scope>NUCLEOTIDE SEQUENCE [LARGE SCALE GENOMIC DNA]</scope>
    <source>
        <strain evidence="2 3">DSM 24874</strain>
    </source>
</reference>
<keyword evidence="3" id="KW-1185">Reference proteome</keyword>
<feature type="transmembrane region" description="Helical" evidence="1">
    <location>
        <begin position="31"/>
        <end position="51"/>
    </location>
</feature>
<evidence type="ECO:0000313" key="3">
    <source>
        <dbReference type="Proteomes" id="UP000307749"/>
    </source>
</evidence>
<keyword evidence="1" id="KW-0812">Transmembrane</keyword>